<feature type="compositionally biased region" description="Low complexity" evidence="1">
    <location>
        <begin position="358"/>
        <end position="367"/>
    </location>
</feature>
<accession>A0A7R9FEN7</accession>
<gene>
    <name evidence="2" type="ORF">TTEB3V08_LOCUS377</name>
</gene>
<dbReference type="AlphaFoldDB" id="A0A7R9FEN7"/>
<feature type="compositionally biased region" description="Low complexity" evidence="1">
    <location>
        <begin position="101"/>
        <end position="117"/>
    </location>
</feature>
<feature type="compositionally biased region" description="Basic residues" evidence="1">
    <location>
        <begin position="1"/>
        <end position="10"/>
    </location>
</feature>
<feature type="compositionally biased region" description="Pro residues" evidence="1">
    <location>
        <begin position="342"/>
        <end position="357"/>
    </location>
</feature>
<feature type="region of interest" description="Disordered" evidence="1">
    <location>
        <begin position="300"/>
        <end position="367"/>
    </location>
</feature>
<evidence type="ECO:0000256" key="1">
    <source>
        <dbReference type="SAM" id="MobiDB-lite"/>
    </source>
</evidence>
<feature type="region of interest" description="Disordered" evidence="1">
    <location>
        <begin position="1"/>
        <end position="32"/>
    </location>
</feature>
<feature type="compositionally biased region" description="Low complexity" evidence="1">
    <location>
        <begin position="329"/>
        <end position="341"/>
    </location>
</feature>
<proteinExistence type="predicted"/>
<reference evidence="2" key="1">
    <citation type="submission" date="2020-11" db="EMBL/GenBank/DDBJ databases">
        <authorList>
            <person name="Tran Van P."/>
        </authorList>
    </citation>
    <scope>NUCLEOTIDE SEQUENCE</scope>
</reference>
<feature type="region of interest" description="Disordered" evidence="1">
    <location>
        <begin position="267"/>
        <end position="286"/>
    </location>
</feature>
<sequence>MDVRNVRTKSKVSGSKSIHDSEQGVHPKIPKYHYYDRQGGNTLADIYDDVGCRQVGNTPEDTYDDVGCRQIQDTDDDPGFEDEPETSPGASPMSGVEVTPSTRSSATSGLGSSSEHSIVAADHQGDPELYDEVCGDELVEAVNKKSLLMNKSMLLFSRESPDKAGKKMMSFREDINSGLQDKTQDIAIRGLHEGALYKDSEGGISHRKGQEASCPIRVRAVDTRGGILSIPVPTVSLPRSIATPALALLLEYPWPCSIPPKGPISGSTAYPEVRTPPSELLPKPHSQPFEFPIFRLPPLPGTLNLTPSSRQDVPKGSDSGHPMPPSPSTPSASSSGSSSPSASPPLSPVPPTPPPLSTLPSRSSSRRNNFQPFLRVQEEPSENVYELLRGSMELDVYSKEPLYQFYEETSQELAREYICRELESGVEYKPVVPLATTRAVMQQRTLWSQIPEVQESQVLVLKNGTMEHCDAMAKGTYVGFTNGQIGVPSAGGVAPLPS</sequence>
<protein>
    <submittedName>
        <fullName evidence="2">Uncharacterized protein</fullName>
    </submittedName>
</protein>
<feature type="compositionally biased region" description="Acidic residues" evidence="1">
    <location>
        <begin position="73"/>
        <end position="85"/>
    </location>
</feature>
<organism evidence="2">
    <name type="scientific">Timema tahoe</name>
    <dbReference type="NCBI Taxonomy" id="61484"/>
    <lineage>
        <taxon>Eukaryota</taxon>
        <taxon>Metazoa</taxon>
        <taxon>Ecdysozoa</taxon>
        <taxon>Arthropoda</taxon>
        <taxon>Hexapoda</taxon>
        <taxon>Insecta</taxon>
        <taxon>Pterygota</taxon>
        <taxon>Neoptera</taxon>
        <taxon>Polyneoptera</taxon>
        <taxon>Phasmatodea</taxon>
        <taxon>Timematodea</taxon>
        <taxon>Timematoidea</taxon>
        <taxon>Timematidae</taxon>
        <taxon>Timema</taxon>
    </lineage>
</organism>
<name>A0A7R9FEN7_9NEOP</name>
<evidence type="ECO:0000313" key="2">
    <source>
        <dbReference type="EMBL" id="CAD7452190.1"/>
    </source>
</evidence>
<dbReference type="EMBL" id="OE000053">
    <property type="protein sequence ID" value="CAD7452190.1"/>
    <property type="molecule type" value="Genomic_DNA"/>
</dbReference>
<feature type="region of interest" description="Disordered" evidence="1">
    <location>
        <begin position="55"/>
        <end position="118"/>
    </location>
</feature>